<feature type="compositionally biased region" description="Polar residues" evidence="1">
    <location>
        <begin position="528"/>
        <end position="541"/>
    </location>
</feature>
<feature type="compositionally biased region" description="Polar residues" evidence="1">
    <location>
        <begin position="590"/>
        <end position="599"/>
    </location>
</feature>
<reference evidence="3 4" key="2">
    <citation type="submission" date="2018-11" db="EMBL/GenBank/DDBJ databases">
        <authorList>
            <consortium name="Pathogen Informatics"/>
        </authorList>
    </citation>
    <scope>NUCLEOTIDE SEQUENCE [LARGE SCALE GENOMIC DNA]</scope>
    <source>
        <strain evidence="3">Dakar</strain>
        <strain evidence="4">Dakar, Senegal</strain>
    </source>
</reference>
<reference evidence="5" key="1">
    <citation type="submission" date="2016-06" db="UniProtKB">
        <authorList>
            <consortium name="WormBaseParasite"/>
        </authorList>
    </citation>
    <scope>IDENTIFICATION</scope>
</reference>
<name>A0A183KDG9_9TREM</name>
<gene>
    <name evidence="3" type="ORF">SCUD_LOCUS13061</name>
</gene>
<feature type="compositionally biased region" description="Basic and acidic residues" evidence="1">
    <location>
        <begin position="566"/>
        <end position="580"/>
    </location>
</feature>
<feature type="region of interest" description="Disordered" evidence="1">
    <location>
        <begin position="467"/>
        <end position="491"/>
    </location>
</feature>
<keyword evidence="4" id="KW-1185">Reference proteome</keyword>
<evidence type="ECO:0000313" key="4">
    <source>
        <dbReference type="Proteomes" id="UP000279833"/>
    </source>
</evidence>
<dbReference type="PANTHER" id="PTHR47027:SF25">
    <property type="entry name" value="REVERSE TRANSCRIPTASE DOMAIN-CONTAINING PROTEIN"/>
    <property type="match status" value="1"/>
</dbReference>
<organism evidence="5">
    <name type="scientific">Schistosoma curassoni</name>
    <dbReference type="NCBI Taxonomy" id="6186"/>
    <lineage>
        <taxon>Eukaryota</taxon>
        <taxon>Metazoa</taxon>
        <taxon>Spiralia</taxon>
        <taxon>Lophotrochozoa</taxon>
        <taxon>Platyhelminthes</taxon>
        <taxon>Trematoda</taxon>
        <taxon>Digenea</taxon>
        <taxon>Strigeidida</taxon>
        <taxon>Schistosomatoidea</taxon>
        <taxon>Schistosomatidae</taxon>
        <taxon>Schistosoma</taxon>
    </lineage>
</organism>
<evidence type="ECO:0000313" key="3">
    <source>
        <dbReference type="EMBL" id="VDP51154.1"/>
    </source>
</evidence>
<evidence type="ECO:0000259" key="2">
    <source>
        <dbReference type="PROSITE" id="PS50878"/>
    </source>
</evidence>
<dbReference type="STRING" id="6186.A0A183KDG9"/>
<feature type="region of interest" description="Disordered" evidence="1">
    <location>
        <begin position="528"/>
        <end position="599"/>
    </location>
</feature>
<feature type="compositionally biased region" description="Low complexity" evidence="1">
    <location>
        <begin position="278"/>
        <end position="294"/>
    </location>
</feature>
<proteinExistence type="predicted"/>
<feature type="compositionally biased region" description="Basic and acidic residues" evidence="1">
    <location>
        <begin position="544"/>
        <end position="557"/>
    </location>
</feature>
<sequence>MKDAVDAQLRDQQAGFRKDRSCTDQIATLRTIVEQSIEWNSSLYINFIDYEKAFDSVDRRTLWKLFRHCGVPEKIVNIIRNSYDGLQCKVVHGGQLTDAFQVRTGVRQDCLLSPFLFLLVFDWIMKTSTSEGKHGIQWTAQNQLDDLDFADDLALLSHTHELMQIKTASVAAVSASVGLSIHKEKTKVLKFKAENSNPITLDGETLEDVESFTYLGSIIDKQGGSDADVKTRICKARVAFLQLKNIWDSKQLSVNQYQIPLNDGVSLPTTVSLKLPDSSSSNSSSSNNTSTSSCSNHILKYNRELTDELDLNNQNIERFGLMHNLNNENNNNMNEHHHHSAYNTYIKRRNSENYEHSKLLYNNNTNAIPSTTGNQLFNVSETIGNHCHITISKRRDNATITNLQSINNNSNCTKITSTTPFSSSFRDPNTMNQLLTRLNSIPTTHYSRPEQSRNIIRTHSCSRGKSRYYSHGSASVPDPASPVRSWSSISSGTEHSLTNRIVCKSRKQLNDQTDSGFIETSYLMKTLNTNKPLPQNSSSTYLGKKSDHFHNSYDDNRTTNLSQYNEDIKSKKSNEIDSRTYTRRKHSRSNDQNGKSIGF</sequence>
<dbReference type="AlphaFoldDB" id="A0A183KDG9"/>
<protein>
    <submittedName>
        <fullName evidence="5">Reverse transcriptase domain-containing protein</fullName>
    </submittedName>
</protein>
<dbReference type="Proteomes" id="UP000279833">
    <property type="component" value="Unassembled WGS sequence"/>
</dbReference>
<dbReference type="PANTHER" id="PTHR47027">
    <property type="entry name" value="REVERSE TRANSCRIPTASE DOMAIN-CONTAINING PROTEIN"/>
    <property type="match status" value="1"/>
</dbReference>
<feature type="domain" description="Reverse transcriptase" evidence="2">
    <location>
        <begin position="1"/>
        <end position="219"/>
    </location>
</feature>
<dbReference type="InterPro" id="IPR000477">
    <property type="entry name" value="RT_dom"/>
</dbReference>
<dbReference type="WBParaSite" id="SCUD_0001306401-mRNA-1">
    <property type="protein sequence ID" value="SCUD_0001306401-mRNA-1"/>
    <property type="gene ID" value="SCUD_0001306401"/>
</dbReference>
<dbReference type="PROSITE" id="PS50878">
    <property type="entry name" value="RT_POL"/>
    <property type="match status" value="1"/>
</dbReference>
<evidence type="ECO:0000256" key="1">
    <source>
        <dbReference type="SAM" id="MobiDB-lite"/>
    </source>
</evidence>
<accession>A0A183KDG9</accession>
<dbReference type="CDD" id="cd01650">
    <property type="entry name" value="RT_nLTR_like"/>
    <property type="match status" value="1"/>
</dbReference>
<evidence type="ECO:0000313" key="5">
    <source>
        <dbReference type="WBParaSite" id="SCUD_0001306401-mRNA-1"/>
    </source>
</evidence>
<dbReference type="EMBL" id="UZAK01035573">
    <property type="protein sequence ID" value="VDP51154.1"/>
    <property type="molecule type" value="Genomic_DNA"/>
</dbReference>
<feature type="region of interest" description="Disordered" evidence="1">
    <location>
        <begin position="275"/>
        <end position="294"/>
    </location>
</feature>
<dbReference type="Pfam" id="PF00078">
    <property type="entry name" value="RVT_1"/>
    <property type="match status" value="1"/>
</dbReference>